<dbReference type="OrthoDB" id="3800429at2759"/>
<dbReference type="EMBL" id="JAPEUV010000245">
    <property type="protein sequence ID" value="KAJ4329937.1"/>
    <property type="molecule type" value="Genomic_DNA"/>
</dbReference>
<evidence type="ECO:0000313" key="1">
    <source>
        <dbReference type="EMBL" id="KAJ4329937.1"/>
    </source>
</evidence>
<dbReference type="Proteomes" id="UP001140562">
    <property type="component" value="Unassembled WGS sequence"/>
</dbReference>
<proteinExistence type="predicted"/>
<organism evidence="1 2">
    <name type="scientific">Didymella glomerata</name>
    <dbReference type="NCBI Taxonomy" id="749621"/>
    <lineage>
        <taxon>Eukaryota</taxon>
        <taxon>Fungi</taxon>
        <taxon>Dikarya</taxon>
        <taxon>Ascomycota</taxon>
        <taxon>Pezizomycotina</taxon>
        <taxon>Dothideomycetes</taxon>
        <taxon>Pleosporomycetidae</taxon>
        <taxon>Pleosporales</taxon>
        <taxon>Pleosporineae</taxon>
        <taxon>Didymellaceae</taxon>
        <taxon>Didymella</taxon>
    </lineage>
</organism>
<reference evidence="1" key="1">
    <citation type="submission" date="2022-10" db="EMBL/GenBank/DDBJ databases">
        <title>Tapping the CABI collections for fungal endophytes: first genome assemblies for Collariella, Neodidymelliopsis, Ascochyta clinopodiicola, Didymella pomorum, Didymosphaeria variabile, Neocosmospora piperis and Neocucurbitaria cava.</title>
        <authorList>
            <person name="Hill R."/>
        </authorList>
    </citation>
    <scope>NUCLEOTIDE SEQUENCE</scope>
    <source>
        <strain evidence="1">IMI 360193</strain>
    </source>
</reference>
<dbReference type="AlphaFoldDB" id="A0A9W8WQA0"/>
<accession>A0A9W8WQA0</accession>
<gene>
    <name evidence="1" type="ORF">N0V87_010432</name>
</gene>
<name>A0A9W8WQA0_9PLEO</name>
<protein>
    <submittedName>
        <fullName evidence="1">Uncharacterized protein</fullName>
    </submittedName>
</protein>
<evidence type="ECO:0000313" key="2">
    <source>
        <dbReference type="Proteomes" id="UP001140562"/>
    </source>
</evidence>
<comment type="caution">
    <text evidence="1">The sequence shown here is derived from an EMBL/GenBank/DDBJ whole genome shotgun (WGS) entry which is preliminary data.</text>
</comment>
<feature type="non-terminal residue" evidence="1">
    <location>
        <position position="204"/>
    </location>
</feature>
<keyword evidence="2" id="KW-1185">Reference proteome</keyword>
<sequence length="204" mass="22870">MSKSSGSNNRHGFPVLVYLTSEPLSLSCTLRIQHHEPRKQVTLMLRTCVSLHGADEQAFVAQYDADNLTTGGDATVRVPKDREAETARNPTSSQMTTLSLHLNHPCPLWCPRSEALLPPPEPAHVDTFSELVQLAKAVTLLIVFDYNWLSLDARVPYQRLVKGKERLAGFPVHEYYSRFYRLADWRAFGPTAAPSPADASNKRR</sequence>